<sequence length="440" mass="47623">MKFVLLSLAALAAAAPQRVGVHTFSDEEIVTTFLDNPRLLPPSTYAVLRAHAERSVQKALSKRQFPGLATLSLTNVVTTLQTAGALLSSFMPTATGAPTATVPDLQHSPGDAFPGAKRTKVRYGPYRIPPISERNLDSDLLLVRGMAHTFQIGGKRPCEGDCRLLSVTGSMEYADGKPAENADGAWFHHALIFATGPTVTPLCNSTYPIDELFMGGNEKSLIPYSLGNESTILSAYHLGAQDKLILSTQLMNMQDREKWVWLTMDFEWLPAAEAPNHRKSRFIWASISSSTAGTCSTGTNPWGVSNITAEMRPKADVMEESSTPWTSNVEGTILATGGHMHDGGVGIDIFLNDKVICASEPIYSNNTGGMGGHGGGEHGNSDIPHIQGQSRCKYPNGVQLKVGDRTWIRARYNFKQHPGMKDKDGNLDEIMGITGLLVAW</sequence>
<name>A0A6G1HID3_9PEZI</name>
<dbReference type="AlphaFoldDB" id="A0A6G1HID3"/>
<dbReference type="Proteomes" id="UP000799640">
    <property type="component" value="Unassembled WGS sequence"/>
</dbReference>
<organism evidence="1 2">
    <name type="scientific">Trichodelitschia bisporula</name>
    <dbReference type="NCBI Taxonomy" id="703511"/>
    <lineage>
        <taxon>Eukaryota</taxon>
        <taxon>Fungi</taxon>
        <taxon>Dikarya</taxon>
        <taxon>Ascomycota</taxon>
        <taxon>Pezizomycotina</taxon>
        <taxon>Dothideomycetes</taxon>
        <taxon>Dothideomycetes incertae sedis</taxon>
        <taxon>Phaeotrichales</taxon>
        <taxon>Phaeotrichaceae</taxon>
        <taxon>Trichodelitschia</taxon>
    </lineage>
</organism>
<dbReference type="OrthoDB" id="4142625at2759"/>
<evidence type="ECO:0000313" key="2">
    <source>
        <dbReference type="Proteomes" id="UP000799640"/>
    </source>
</evidence>
<dbReference type="EMBL" id="ML996710">
    <property type="protein sequence ID" value="KAF2395823.1"/>
    <property type="molecule type" value="Genomic_DNA"/>
</dbReference>
<accession>A0A6G1HID3</accession>
<gene>
    <name evidence="1" type="ORF">EJ06DRAFT_560306</name>
</gene>
<proteinExistence type="predicted"/>
<protein>
    <submittedName>
        <fullName evidence="1">Uncharacterized protein</fullName>
    </submittedName>
</protein>
<reference evidence="1" key="1">
    <citation type="journal article" date="2020" name="Stud. Mycol.">
        <title>101 Dothideomycetes genomes: a test case for predicting lifestyles and emergence of pathogens.</title>
        <authorList>
            <person name="Haridas S."/>
            <person name="Albert R."/>
            <person name="Binder M."/>
            <person name="Bloem J."/>
            <person name="Labutti K."/>
            <person name="Salamov A."/>
            <person name="Andreopoulos B."/>
            <person name="Baker S."/>
            <person name="Barry K."/>
            <person name="Bills G."/>
            <person name="Bluhm B."/>
            <person name="Cannon C."/>
            <person name="Castanera R."/>
            <person name="Culley D."/>
            <person name="Daum C."/>
            <person name="Ezra D."/>
            <person name="Gonzalez J."/>
            <person name="Henrissat B."/>
            <person name="Kuo A."/>
            <person name="Liang C."/>
            <person name="Lipzen A."/>
            <person name="Lutzoni F."/>
            <person name="Magnuson J."/>
            <person name="Mondo S."/>
            <person name="Nolan M."/>
            <person name="Ohm R."/>
            <person name="Pangilinan J."/>
            <person name="Park H.-J."/>
            <person name="Ramirez L."/>
            <person name="Alfaro M."/>
            <person name="Sun H."/>
            <person name="Tritt A."/>
            <person name="Yoshinaga Y."/>
            <person name="Zwiers L.-H."/>
            <person name="Turgeon B."/>
            <person name="Goodwin S."/>
            <person name="Spatafora J."/>
            <person name="Crous P."/>
            <person name="Grigoriev I."/>
        </authorList>
    </citation>
    <scope>NUCLEOTIDE SEQUENCE</scope>
    <source>
        <strain evidence="1">CBS 262.69</strain>
    </source>
</reference>
<keyword evidence="2" id="KW-1185">Reference proteome</keyword>
<evidence type="ECO:0000313" key="1">
    <source>
        <dbReference type="EMBL" id="KAF2395823.1"/>
    </source>
</evidence>